<keyword evidence="2" id="KW-1185">Reference proteome</keyword>
<reference evidence="1 2" key="1">
    <citation type="submission" date="2021-06" db="EMBL/GenBank/DDBJ databases">
        <authorList>
            <person name="Palmer J.M."/>
        </authorList>
    </citation>
    <scope>NUCLEOTIDE SEQUENCE [LARGE SCALE GENOMIC DNA]</scope>
    <source>
        <strain evidence="2">if_2019</strain>
        <tissue evidence="1">Muscle</tissue>
    </source>
</reference>
<dbReference type="EMBL" id="JAHRIQ010038308">
    <property type="protein sequence ID" value="MEQ2233975.1"/>
    <property type="molecule type" value="Genomic_DNA"/>
</dbReference>
<gene>
    <name evidence="1" type="ORF">ILYODFUR_027223</name>
</gene>
<dbReference type="Proteomes" id="UP001482620">
    <property type="component" value="Unassembled WGS sequence"/>
</dbReference>
<organism evidence="1 2">
    <name type="scientific">Ilyodon furcidens</name>
    <name type="common">goldbreast splitfin</name>
    <dbReference type="NCBI Taxonomy" id="33524"/>
    <lineage>
        <taxon>Eukaryota</taxon>
        <taxon>Metazoa</taxon>
        <taxon>Chordata</taxon>
        <taxon>Craniata</taxon>
        <taxon>Vertebrata</taxon>
        <taxon>Euteleostomi</taxon>
        <taxon>Actinopterygii</taxon>
        <taxon>Neopterygii</taxon>
        <taxon>Teleostei</taxon>
        <taxon>Neoteleostei</taxon>
        <taxon>Acanthomorphata</taxon>
        <taxon>Ovalentaria</taxon>
        <taxon>Atherinomorphae</taxon>
        <taxon>Cyprinodontiformes</taxon>
        <taxon>Goodeidae</taxon>
        <taxon>Ilyodon</taxon>
    </lineage>
</organism>
<name>A0ABV0TNR0_9TELE</name>
<proteinExistence type="predicted"/>
<comment type="caution">
    <text evidence="1">The sequence shown here is derived from an EMBL/GenBank/DDBJ whole genome shotgun (WGS) entry which is preliminary data.</text>
</comment>
<evidence type="ECO:0000313" key="2">
    <source>
        <dbReference type="Proteomes" id="UP001482620"/>
    </source>
</evidence>
<protein>
    <submittedName>
        <fullName evidence="1">Uncharacterized protein</fullName>
    </submittedName>
</protein>
<accession>A0ABV0TNR0</accession>
<evidence type="ECO:0000313" key="1">
    <source>
        <dbReference type="EMBL" id="MEQ2233975.1"/>
    </source>
</evidence>
<sequence>MSPVIASHYLACLPTSHCVGAVILALKVNVFVYQKHFIFTSTPIFCPQNLICKCVTVPPRRLQTEHSNQGHCSDYDPLLRCSEEEEKKGASVQIAKEREGVSLTVFCWKKLGFSVAASQETQSRISRAACRRLKAVKKLPAQ</sequence>